<dbReference type="Proteomes" id="UP000076088">
    <property type="component" value="Chromosome"/>
</dbReference>
<dbReference type="GO" id="GO:0006744">
    <property type="term" value="P:ubiquinone biosynthetic process"/>
    <property type="evidence" value="ECO:0007669"/>
    <property type="project" value="UniProtKB-KW"/>
</dbReference>
<accession>A0AAC9FH69</accession>
<reference evidence="9" key="1">
    <citation type="submission" date="2015-11" db="EMBL/GenBank/DDBJ databases">
        <title>Complete genome sequence of a polyethylene-glycol degrader Sphingopyxis macrogoltabida 203N (NBRC 111659).</title>
        <authorList>
            <person name="Yoshiyuki O."/>
            <person name="Shouta N."/>
            <person name="Nagata Y."/>
            <person name="Numata M."/>
            <person name="Tsuchikane K."/>
            <person name="Hosoyama A."/>
            <person name="Yamazoe A."/>
            <person name="Tsuda M."/>
            <person name="Fujita N."/>
            <person name="Kawai F."/>
        </authorList>
    </citation>
    <scope>NUCLEOTIDE SEQUENCE [LARGE SCALE GENOMIC DNA]</scope>
    <source>
        <strain evidence="9">203N</strain>
    </source>
</reference>
<dbReference type="Pfam" id="PF08511">
    <property type="entry name" value="COQ9"/>
    <property type="match status" value="1"/>
</dbReference>
<keyword evidence="5" id="KW-0446">Lipid-binding</keyword>
<evidence type="ECO:0000256" key="3">
    <source>
        <dbReference type="ARBA" id="ARBA00022688"/>
    </source>
</evidence>
<dbReference type="GO" id="GO:0008289">
    <property type="term" value="F:lipid binding"/>
    <property type="evidence" value="ECO:0007669"/>
    <property type="project" value="UniProtKB-KW"/>
</dbReference>
<evidence type="ECO:0000256" key="5">
    <source>
        <dbReference type="ARBA" id="ARBA00023121"/>
    </source>
</evidence>
<dbReference type="Gene3D" id="1.10.357.10">
    <property type="entry name" value="Tetracycline Repressor, domain 2"/>
    <property type="match status" value="1"/>
</dbReference>
<comment type="function">
    <text evidence="6">Membrane-associated protein that warps the membrane surface to access and bind aromatic isoprenes with high specificity, including ubiquinone (CoQ) isoprene intermediates and presents them directly to COQ7, therefore facilitating the COQ7-mediated hydroxylase step. Participates in the biosynthesis of coenzyme Q, also named ubiquinone, an essential lipid-soluble electron transporter for aerobic cellular respiration.</text>
</comment>
<organism evidence="8 9">
    <name type="scientific">Sphingopyxis macrogoltabida</name>
    <name type="common">Sphingomonas macrogoltabidus</name>
    <dbReference type="NCBI Taxonomy" id="33050"/>
    <lineage>
        <taxon>Bacteria</taxon>
        <taxon>Pseudomonadati</taxon>
        <taxon>Pseudomonadota</taxon>
        <taxon>Alphaproteobacteria</taxon>
        <taxon>Sphingomonadales</taxon>
        <taxon>Sphingomonadaceae</taxon>
        <taxon>Sphingopyxis</taxon>
    </lineage>
</organism>
<dbReference type="PANTHER" id="PTHR21427">
    <property type="entry name" value="UBIQUINONE BIOSYNTHESIS PROTEIN COQ9, MITOCHONDRIAL"/>
    <property type="match status" value="1"/>
</dbReference>
<dbReference type="PANTHER" id="PTHR21427:SF19">
    <property type="entry name" value="UBIQUINONE BIOSYNTHESIS PROTEIN COQ9, MITOCHONDRIAL"/>
    <property type="match status" value="1"/>
</dbReference>
<proteinExistence type="inferred from homology"/>
<evidence type="ECO:0000256" key="1">
    <source>
        <dbReference type="ARBA" id="ARBA00004749"/>
    </source>
</evidence>
<feature type="domain" description="COQ9 C-terminal" evidence="7">
    <location>
        <begin position="124"/>
        <end position="195"/>
    </location>
</feature>
<dbReference type="InterPro" id="IPR013718">
    <property type="entry name" value="COQ9_C"/>
</dbReference>
<comment type="pathway">
    <text evidence="1">Cofactor biosynthesis; ubiquinone biosynthesis.</text>
</comment>
<comment type="similarity">
    <text evidence="2">Belongs to the COQ9 family.</text>
</comment>
<dbReference type="EMBL" id="CP013344">
    <property type="protein sequence ID" value="AMU92293.1"/>
    <property type="molecule type" value="Genomic_DNA"/>
</dbReference>
<evidence type="ECO:0000313" key="8">
    <source>
        <dbReference type="EMBL" id="AMU92293.1"/>
    </source>
</evidence>
<dbReference type="InterPro" id="IPR012762">
    <property type="entry name" value="Ubiq_biosynth_COQ9"/>
</dbReference>
<dbReference type="AlphaFoldDB" id="A0AAC9FH69"/>
<dbReference type="NCBIfam" id="TIGR02396">
    <property type="entry name" value="diverge_rpsU"/>
    <property type="match status" value="1"/>
</dbReference>
<protein>
    <submittedName>
        <fullName evidence="8">RpsU-divergently transcribed</fullName>
    </submittedName>
</protein>
<evidence type="ECO:0000259" key="7">
    <source>
        <dbReference type="Pfam" id="PF08511"/>
    </source>
</evidence>
<keyword evidence="3" id="KW-0831">Ubiquinone biosynthesis</keyword>
<gene>
    <name evidence="8" type="ORF">ATM17_25075</name>
</gene>
<evidence type="ECO:0000256" key="4">
    <source>
        <dbReference type="ARBA" id="ARBA00022946"/>
    </source>
</evidence>
<sequence length="223" mass="24243">MAMASILPADPTLDEIRAALAPLIAGNAAFDGFGDAALVGAAARAGVDPDVARLAFPGGGRDMVDAWFADIDARMAAKWPAEKLATLKIRERITTLVETRIDLLSPDRESLRRALALLALPGNAPHAAKLGWRAADLMWRLAGDTATDYNHYSKRAILGAVYASTMAVFLNDDSDGFADTRAFLARRIDAVMRFEGWKHRRAANRIARPSLARFVGRLRYPGR</sequence>
<keyword evidence="4" id="KW-0809">Transit peptide</keyword>
<evidence type="ECO:0000313" key="9">
    <source>
        <dbReference type="Proteomes" id="UP000076088"/>
    </source>
</evidence>
<name>A0AAC9FH69_SPHMC</name>
<reference evidence="8 9" key="2">
    <citation type="journal article" date="2016" name="Genome Announc.">
        <title>Complete Genome Sequence of Sphingopyxis macrogoltabida Strain 203N (NBRC 111659), a Polyethylene Glycol Degrader.</title>
        <authorList>
            <person name="Ohtsubo Y."/>
            <person name="Nonoyama S."/>
            <person name="Nagata Y."/>
            <person name="Numata M."/>
            <person name="Tsuchikane K."/>
            <person name="Hosoyama A."/>
            <person name="Yamazoe A."/>
            <person name="Tsuda M."/>
            <person name="Fujita N."/>
            <person name="Kawai F."/>
        </authorList>
    </citation>
    <scope>NUCLEOTIDE SEQUENCE [LARGE SCALE GENOMIC DNA]</scope>
    <source>
        <strain evidence="8 9">203N</strain>
    </source>
</reference>
<dbReference type="RefSeq" id="WP_054732236.1">
    <property type="nucleotide sequence ID" value="NZ_CP009429.1"/>
</dbReference>
<keyword evidence="9" id="KW-1185">Reference proteome</keyword>
<evidence type="ECO:0000256" key="6">
    <source>
        <dbReference type="ARBA" id="ARBA00058104"/>
    </source>
</evidence>
<evidence type="ECO:0000256" key="2">
    <source>
        <dbReference type="ARBA" id="ARBA00010766"/>
    </source>
</evidence>